<keyword evidence="4" id="KW-1185">Reference proteome</keyword>
<dbReference type="SUPFAM" id="SSF53098">
    <property type="entry name" value="Ribonuclease H-like"/>
    <property type="match status" value="1"/>
</dbReference>
<evidence type="ECO:0000256" key="1">
    <source>
        <dbReference type="SAM" id="MobiDB-lite"/>
    </source>
</evidence>
<dbReference type="Pfam" id="PF14291">
    <property type="entry name" value="DUF4371"/>
    <property type="match status" value="1"/>
</dbReference>
<feature type="compositionally biased region" description="Polar residues" evidence="1">
    <location>
        <begin position="1"/>
        <end position="16"/>
    </location>
</feature>
<feature type="compositionally biased region" description="Basic and acidic residues" evidence="1">
    <location>
        <begin position="20"/>
        <end position="33"/>
    </location>
</feature>
<feature type="domain" description="DUF4371" evidence="2">
    <location>
        <begin position="98"/>
        <end position="237"/>
    </location>
</feature>
<dbReference type="AlphaFoldDB" id="A0AAU9WLQ8"/>
<feature type="region of interest" description="Disordered" evidence="1">
    <location>
        <begin position="1"/>
        <end position="92"/>
    </location>
</feature>
<evidence type="ECO:0000313" key="4">
    <source>
        <dbReference type="Proteomes" id="UP001159428"/>
    </source>
</evidence>
<proteinExistence type="predicted"/>
<dbReference type="PANTHER" id="PTHR45749">
    <property type="match status" value="1"/>
</dbReference>
<feature type="compositionally biased region" description="Low complexity" evidence="1">
    <location>
        <begin position="52"/>
        <end position="63"/>
    </location>
</feature>
<gene>
    <name evidence="3" type="ORF">PMEA_00007229</name>
</gene>
<dbReference type="EMBL" id="CALNXJ010000016">
    <property type="protein sequence ID" value="CAH3118254.1"/>
    <property type="molecule type" value="Genomic_DNA"/>
</dbReference>
<dbReference type="InterPro" id="IPR025398">
    <property type="entry name" value="DUF4371"/>
</dbReference>
<organism evidence="3 4">
    <name type="scientific">Pocillopora meandrina</name>
    <dbReference type="NCBI Taxonomy" id="46732"/>
    <lineage>
        <taxon>Eukaryota</taxon>
        <taxon>Metazoa</taxon>
        <taxon>Cnidaria</taxon>
        <taxon>Anthozoa</taxon>
        <taxon>Hexacorallia</taxon>
        <taxon>Scleractinia</taxon>
        <taxon>Astrocoeniina</taxon>
        <taxon>Pocilloporidae</taxon>
        <taxon>Pocillopora</taxon>
    </lineage>
</organism>
<dbReference type="Proteomes" id="UP001159428">
    <property type="component" value="Unassembled WGS sequence"/>
</dbReference>
<comment type="caution">
    <text evidence="3">The sequence shown here is derived from an EMBL/GenBank/DDBJ whole genome shotgun (WGS) entry which is preliminary data.</text>
</comment>
<reference evidence="3 4" key="1">
    <citation type="submission" date="2022-05" db="EMBL/GenBank/DDBJ databases">
        <authorList>
            <consortium name="Genoscope - CEA"/>
            <person name="William W."/>
        </authorList>
    </citation>
    <scope>NUCLEOTIDE SEQUENCE [LARGE SCALE GENOMIC DNA]</scope>
</reference>
<accession>A0AAU9WLQ8</accession>
<name>A0AAU9WLQ8_9CNID</name>
<dbReference type="InterPro" id="IPR012337">
    <property type="entry name" value="RNaseH-like_sf"/>
</dbReference>
<dbReference type="PANTHER" id="PTHR45749:SF14">
    <property type="entry name" value="TTF-TYPE DOMAIN-CONTAINING PROTEIN"/>
    <property type="match status" value="1"/>
</dbReference>
<protein>
    <recommendedName>
        <fullName evidence="2">DUF4371 domain-containing protein</fullName>
    </recommendedName>
</protein>
<sequence length="477" mass="54244">MASRKNNQETSKQSTLLRWVRPDREPSKTENRGEQAVLEETSQESDEQAAGTSNSSNSNINTTPQGPELPPTPDLPSVSKGPNQPKNFKFPQRTEINSNFYQLLKLRSEENPEISEWLSRRTEKYTSPMIQNEMLEVLALGVLREISENIQNAKFFTIMADETADVSIKEQLVVCIRWVDDKFVIHEDFIGMWPLPRTTADQIVGTLREALQQMNLDIQNARGQCYDGAATMAGEKTGVATQIKSVNGKCLYTHCYGHALNLAVADAIKSVKCMSDALDTSRGVHAFCPTRWTVRGEALASVLNNHDELMELWDWSLDVLKDTEMKSRINGVKSMMTKFSFYFGCCLGEKILRQTDNLSRALQSSSISAAQGNKLAVDVVKTLKTDRSDESFDLFWARIKQRKDKEIESIEDPVPPRKRKVPSRFELGQQQTHYFPQTAKDHYKQIYFEAIDFATTAITARFDQKDFKVYMNLKSFF</sequence>
<evidence type="ECO:0000313" key="3">
    <source>
        <dbReference type="EMBL" id="CAH3118254.1"/>
    </source>
</evidence>
<evidence type="ECO:0000259" key="2">
    <source>
        <dbReference type="Pfam" id="PF14291"/>
    </source>
</evidence>